<sequence length="556" mass="61137">MVEKHLPCRSIPSPVVGKEMARSGYSGMVMDAPSLDAVIIALHEGGDRSEQHRFSLNPPRQVISMAASETKVSVAELDRHAEPDNCWMVVNGKVYDLTRFAPDHPGGPDIIYKYAGKDATKAYNEIHQPNLIEKELPQSEHKGIFDDTTITETWLQAQKEELKSKPEPNEKPPLSSLINLEDFERAFETSGSQKAWAYTSGASNDLLTLEANKSYWQKLWFRPRVMKNVAKVNTKTKMMGCEVPMPVWICPMGIAKTAGPEGETALGAGAAASGIVHCVSTVASYPVEDILSSAPDNPFFFQLYVDKQRHKSEALLRKLEGLEQVKALMITCDLAVVSKREADERIRTQEVTSVYMTGAKSGIDKKGAGVARSTGSFIDSTFSWDDLAWVRKHTKLPIMLKGIQSVEDAKTALAMGCAGIVVSNHGGRALDSAPATILVLLELRRDCPEVFEKMEVFVDGGVRRGSDILKAFCLGAKGVGVGRPFQCAVSYGREGVEHAAGILQDELETAMRLCGVTSLEEVRGDMSFLNTAELDQLLPPKQRPWSQLRTWLRSKL</sequence>
<gene>
    <name evidence="1" type="ORF">M8818_002981</name>
</gene>
<dbReference type="EMBL" id="JAMKPW020000012">
    <property type="protein sequence ID" value="KAK8212816.1"/>
    <property type="molecule type" value="Genomic_DNA"/>
</dbReference>
<protein>
    <submittedName>
        <fullName evidence="1">Uncharacterized protein</fullName>
    </submittedName>
</protein>
<evidence type="ECO:0000313" key="2">
    <source>
        <dbReference type="Proteomes" id="UP001320706"/>
    </source>
</evidence>
<dbReference type="Proteomes" id="UP001320706">
    <property type="component" value="Unassembled WGS sequence"/>
</dbReference>
<evidence type="ECO:0000313" key="1">
    <source>
        <dbReference type="EMBL" id="KAK8212816.1"/>
    </source>
</evidence>
<accession>A0ACC3SG77</accession>
<keyword evidence="2" id="KW-1185">Reference proteome</keyword>
<proteinExistence type="predicted"/>
<name>A0ACC3SG77_9PEZI</name>
<reference evidence="1" key="1">
    <citation type="submission" date="2024-02" db="EMBL/GenBank/DDBJ databases">
        <title>Metagenome Assembled Genome of Zalaria obscura JY119.</title>
        <authorList>
            <person name="Vighnesh L."/>
            <person name="Jagadeeshwari U."/>
            <person name="Venkata Ramana C."/>
            <person name="Sasikala C."/>
        </authorList>
    </citation>
    <scope>NUCLEOTIDE SEQUENCE</scope>
    <source>
        <strain evidence="1">JY119</strain>
    </source>
</reference>
<organism evidence="1 2">
    <name type="scientific">Zalaria obscura</name>
    <dbReference type="NCBI Taxonomy" id="2024903"/>
    <lineage>
        <taxon>Eukaryota</taxon>
        <taxon>Fungi</taxon>
        <taxon>Dikarya</taxon>
        <taxon>Ascomycota</taxon>
        <taxon>Pezizomycotina</taxon>
        <taxon>Dothideomycetes</taxon>
        <taxon>Dothideomycetidae</taxon>
        <taxon>Dothideales</taxon>
        <taxon>Zalariaceae</taxon>
        <taxon>Zalaria</taxon>
    </lineage>
</organism>
<comment type="caution">
    <text evidence="1">The sequence shown here is derived from an EMBL/GenBank/DDBJ whole genome shotgun (WGS) entry which is preliminary data.</text>
</comment>